<protein>
    <recommendedName>
        <fullName evidence="1">Integrase core domain-containing protein</fullName>
    </recommendedName>
</protein>
<evidence type="ECO:0000259" key="1">
    <source>
        <dbReference type="Pfam" id="PF24764"/>
    </source>
</evidence>
<reference evidence="3" key="1">
    <citation type="journal article" date="2014" name="Proc. Natl. Acad. Sci. U.S.A.">
        <title>Extensive sampling of basidiomycete genomes demonstrates inadequacy of the white-rot/brown-rot paradigm for wood decay fungi.</title>
        <authorList>
            <person name="Riley R."/>
            <person name="Salamov A.A."/>
            <person name="Brown D.W."/>
            <person name="Nagy L.G."/>
            <person name="Floudas D."/>
            <person name="Held B.W."/>
            <person name="Levasseur A."/>
            <person name="Lombard V."/>
            <person name="Morin E."/>
            <person name="Otillar R."/>
            <person name="Lindquist E.A."/>
            <person name="Sun H."/>
            <person name="LaButti K.M."/>
            <person name="Schmutz J."/>
            <person name="Jabbour D."/>
            <person name="Luo H."/>
            <person name="Baker S.E."/>
            <person name="Pisabarro A.G."/>
            <person name="Walton J.D."/>
            <person name="Blanchette R.A."/>
            <person name="Henrissat B."/>
            <person name="Martin F."/>
            <person name="Cullen D."/>
            <person name="Hibbett D.S."/>
            <person name="Grigoriev I.V."/>
        </authorList>
    </citation>
    <scope>NUCLEOTIDE SEQUENCE [LARGE SCALE GENOMIC DNA]</scope>
    <source>
        <strain evidence="3">MUCL 33604</strain>
    </source>
</reference>
<dbReference type="PANTHER" id="PTHR46177:SF1">
    <property type="entry name" value="INTEGRASE CATALYTIC DOMAIN-CONTAINING PROTEIN"/>
    <property type="match status" value="1"/>
</dbReference>
<dbReference type="EMBL" id="KL197718">
    <property type="protein sequence ID" value="KDQ58250.1"/>
    <property type="molecule type" value="Genomic_DNA"/>
</dbReference>
<evidence type="ECO:0000313" key="3">
    <source>
        <dbReference type="Proteomes" id="UP000027265"/>
    </source>
</evidence>
<dbReference type="PANTHER" id="PTHR46177">
    <property type="entry name" value="INTEGRASE CATALYTIC DOMAIN-CONTAINING PROTEIN"/>
    <property type="match status" value="1"/>
</dbReference>
<dbReference type="HOGENOM" id="CLU_039761_0_0_1"/>
<dbReference type="Proteomes" id="UP000027265">
    <property type="component" value="Unassembled WGS sequence"/>
</dbReference>
<keyword evidence="3" id="KW-1185">Reference proteome</keyword>
<name>A0A067PWK9_9AGAM</name>
<dbReference type="STRING" id="933084.A0A067PWK9"/>
<dbReference type="AlphaFoldDB" id="A0A067PWK9"/>
<dbReference type="InterPro" id="IPR058913">
    <property type="entry name" value="Integrase_dom_put"/>
</dbReference>
<accession>A0A067PWK9</accession>
<dbReference type="OrthoDB" id="6017046at2759"/>
<sequence>MLNPLGRNQWGEKIDVSDEVLKDAFEQYGKENNGSGLTAEEVIARLKADLGYEIKRTKLFELRKRLGITTVRKNNTMPQQRAQAVIDIKENDLAGRWGVNQVHQRLANEGYLVPRDELREVLHDHFNAEFDRRFVGSKDAIARVPLDSLGLWHQFHADGHEKLAAQALEMGDVTLPIYAFKDKFVSVVPLMRVLPNVRLANTIGHLFLDLVYEYKKISLQLVVDKGSEVGEMRRCHECLRLEAAPEFSIEDWPPTVQVQSSHNTPIEGFWHWKRNGEGHSIREAILVGKDRGFFNPNNELHVQVFNWLWPDLVQNRLDEFREYWNNHRLSSQKKKLLPSRTSLLQMWSAPASVQPTARDCSIVVNMETVECLQESLGGWEGREEAFRFVSRTFEAVADNVLEELGFPMVTLSNAWDIFNFVVARLS</sequence>
<dbReference type="Pfam" id="PF24764">
    <property type="entry name" value="rva_4"/>
    <property type="match status" value="1"/>
</dbReference>
<gene>
    <name evidence="2" type="ORF">JAAARDRAFT_193672</name>
</gene>
<dbReference type="InParanoid" id="A0A067PWK9"/>
<feature type="domain" description="Integrase core" evidence="1">
    <location>
        <begin position="182"/>
        <end position="335"/>
    </location>
</feature>
<organism evidence="2 3">
    <name type="scientific">Jaapia argillacea MUCL 33604</name>
    <dbReference type="NCBI Taxonomy" id="933084"/>
    <lineage>
        <taxon>Eukaryota</taxon>
        <taxon>Fungi</taxon>
        <taxon>Dikarya</taxon>
        <taxon>Basidiomycota</taxon>
        <taxon>Agaricomycotina</taxon>
        <taxon>Agaricomycetes</taxon>
        <taxon>Agaricomycetidae</taxon>
        <taxon>Jaapiales</taxon>
        <taxon>Jaapiaceae</taxon>
        <taxon>Jaapia</taxon>
    </lineage>
</organism>
<proteinExistence type="predicted"/>
<evidence type="ECO:0000313" key="2">
    <source>
        <dbReference type="EMBL" id="KDQ58250.1"/>
    </source>
</evidence>